<sequence>MSHTHFPDFWPDCGAALAGRDDAGRPTFSAALMRIWWQRPEAAPVPESGPAERALHAALLDDPLRPVSDAELAAIGDADAIENYGWLLALRARLQASANLEAAYLELFRGEVDVPPVFVRQITQIILRVMLDGCDDAQRVRAAELFFRPQKASLQDGAVLLADAATVAMHESGGSYGDLGRLLAEARIRARRVELEVLEADNAQRYWQRSDRHDLVLNFSWGSAGQAAFCRLMEAWIARFFDIGVTVTPLAKIEEPNWAWHIGLDAQASAILNDLWRGASLEAERQRRILALFRMDVADASLLLPSVASRPIYLAAAMDEDGQLRIKPQNLLVNLPLARLA</sequence>
<gene>
    <name evidence="1" type="ORF">JJB74_00765</name>
</gene>
<dbReference type="EMBL" id="JAEPBG010000001">
    <property type="protein sequence ID" value="MBK4733148.1"/>
    <property type="molecule type" value="Genomic_DNA"/>
</dbReference>
<evidence type="ECO:0000313" key="1">
    <source>
        <dbReference type="EMBL" id="MBK4733148.1"/>
    </source>
</evidence>
<evidence type="ECO:0000313" key="2">
    <source>
        <dbReference type="Proteomes" id="UP000622890"/>
    </source>
</evidence>
<dbReference type="Proteomes" id="UP000622890">
    <property type="component" value="Unassembled WGS sequence"/>
</dbReference>
<dbReference type="InterPro" id="IPR045932">
    <property type="entry name" value="DUF6352"/>
</dbReference>
<dbReference type="RefSeq" id="WP_200589677.1">
    <property type="nucleotide sequence ID" value="NZ_JAEPBG010000001.1"/>
</dbReference>
<dbReference type="Pfam" id="PF19879">
    <property type="entry name" value="DUF6352"/>
    <property type="match status" value="1"/>
</dbReference>
<keyword evidence="2" id="KW-1185">Reference proteome</keyword>
<name>A0A934SWI6_9BURK</name>
<accession>A0A934SWI6</accession>
<comment type="caution">
    <text evidence="1">The sequence shown here is derived from an EMBL/GenBank/DDBJ whole genome shotgun (WGS) entry which is preliminary data.</text>
</comment>
<protein>
    <submittedName>
        <fullName evidence="1">Uncharacterized protein</fullName>
    </submittedName>
</protein>
<reference evidence="1" key="1">
    <citation type="submission" date="2021-01" db="EMBL/GenBank/DDBJ databases">
        <title>Genome sequence of strain Noviherbaspirillum sp. DKR-6.</title>
        <authorList>
            <person name="Chaudhary D.K."/>
        </authorList>
    </citation>
    <scope>NUCLEOTIDE SEQUENCE</scope>
    <source>
        <strain evidence="1">DKR-6</strain>
    </source>
</reference>
<organism evidence="1 2">
    <name type="scientific">Noviherbaspirillum pedocola</name>
    <dbReference type="NCBI Taxonomy" id="2801341"/>
    <lineage>
        <taxon>Bacteria</taxon>
        <taxon>Pseudomonadati</taxon>
        <taxon>Pseudomonadota</taxon>
        <taxon>Betaproteobacteria</taxon>
        <taxon>Burkholderiales</taxon>
        <taxon>Oxalobacteraceae</taxon>
        <taxon>Noviherbaspirillum</taxon>
    </lineage>
</organism>
<dbReference type="AlphaFoldDB" id="A0A934SWI6"/>
<proteinExistence type="predicted"/>